<dbReference type="EMBL" id="KN832988">
    <property type="protein sequence ID" value="KIM84130.1"/>
    <property type="molecule type" value="Genomic_DNA"/>
</dbReference>
<gene>
    <name evidence="1" type="ORF">PILCRDRAFT_87602</name>
</gene>
<proteinExistence type="predicted"/>
<dbReference type="InParanoid" id="A0A0C3FIH0"/>
<evidence type="ECO:0000313" key="2">
    <source>
        <dbReference type="Proteomes" id="UP000054166"/>
    </source>
</evidence>
<name>A0A0C3FIH0_PILCF</name>
<evidence type="ECO:0000313" key="1">
    <source>
        <dbReference type="EMBL" id="KIM84130.1"/>
    </source>
</evidence>
<sequence>MSTPQGFMSVAELIHFLGRNPMLRKLIARVYELGDTSIIAPFHHLHLSGLSIEADNMGPILDALTLPSLEELRLIYPNATPESGILPKHKILSLVAKSNARLRSLTVITRIYGQQGISKEDQLEVVTKLTFLQHFWASDGLVDLVIHDDVCGILSRRREWYQQAMLM</sequence>
<dbReference type="HOGENOM" id="CLU_1595171_0_0_1"/>
<dbReference type="AlphaFoldDB" id="A0A0C3FIH0"/>
<accession>A0A0C3FIH0</accession>
<reference evidence="2" key="2">
    <citation type="submission" date="2015-01" db="EMBL/GenBank/DDBJ databases">
        <title>Evolutionary Origins and Diversification of the Mycorrhizal Mutualists.</title>
        <authorList>
            <consortium name="DOE Joint Genome Institute"/>
            <consortium name="Mycorrhizal Genomics Consortium"/>
            <person name="Kohler A."/>
            <person name="Kuo A."/>
            <person name="Nagy L.G."/>
            <person name="Floudas D."/>
            <person name="Copeland A."/>
            <person name="Barry K.W."/>
            <person name="Cichocki N."/>
            <person name="Veneault-Fourrey C."/>
            <person name="LaButti K."/>
            <person name="Lindquist E.A."/>
            <person name="Lipzen A."/>
            <person name="Lundell T."/>
            <person name="Morin E."/>
            <person name="Murat C."/>
            <person name="Riley R."/>
            <person name="Ohm R."/>
            <person name="Sun H."/>
            <person name="Tunlid A."/>
            <person name="Henrissat B."/>
            <person name="Grigoriev I.V."/>
            <person name="Hibbett D.S."/>
            <person name="Martin F."/>
        </authorList>
    </citation>
    <scope>NUCLEOTIDE SEQUENCE [LARGE SCALE GENOMIC DNA]</scope>
    <source>
        <strain evidence="2">F 1598</strain>
    </source>
</reference>
<protein>
    <submittedName>
        <fullName evidence="1">Uncharacterized protein</fullName>
    </submittedName>
</protein>
<dbReference type="Proteomes" id="UP000054166">
    <property type="component" value="Unassembled WGS sequence"/>
</dbReference>
<reference evidence="1 2" key="1">
    <citation type="submission" date="2014-04" db="EMBL/GenBank/DDBJ databases">
        <authorList>
            <consortium name="DOE Joint Genome Institute"/>
            <person name="Kuo A."/>
            <person name="Tarkka M."/>
            <person name="Buscot F."/>
            <person name="Kohler A."/>
            <person name="Nagy L.G."/>
            <person name="Floudas D."/>
            <person name="Copeland A."/>
            <person name="Barry K.W."/>
            <person name="Cichocki N."/>
            <person name="Veneault-Fourrey C."/>
            <person name="LaButti K."/>
            <person name="Lindquist E.A."/>
            <person name="Lipzen A."/>
            <person name="Lundell T."/>
            <person name="Morin E."/>
            <person name="Murat C."/>
            <person name="Sun H."/>
            <person name="Tunlid A."/>
            <person name="Henrissat B."/>
            <person name="Grigoriev I.V."/>
            <person name="Hibbett D.S."/>
            <person name="Martin F."/>
            <person name="Nordberg H.P."/>
            <person name="Cantor M.N."/>
            <person name="Hua S.X."/>
        </authorList>
    </citation>
    <scope>NUCLEOTIDE SEQUENCE [LARGE SCALE GENOMIC DNA]</scope>
    <source>
        <strain evidence="1 2">F 1598</strain>
    </source>
</reference>
<organism evidence="1 2">
    <name type="scientific">Piloderma croceum (strain F 1598)</name>
    <dbReference type="NCBI Taxonomy" id="765440"/>
    <lineage>
        <taxon>Eukaryota</taxon>
        <taxon>Fungi</taxon>
        <taxon>Dikarya</taxon>
        <taxon>Basidiomycota</taxon>
        <taxon>Agaricomycotina</taxon>
        <taxon>Agaricomycetes</taxon>
        <taxon>Agaricomycetidae</taxon>
        <taxon>Atheliales</taxon>
        <taxon>Atheliaceae</taxon>
        <taxon>Piloderma</taxon>
    </lineage>
</organism>
<keyword evidence="2" id="KW-1185">Reference proteome</keyword>